<name>A0A151Z731_TIELA</name>
<evidence type="ECO:0000313" key="2">
    <source>
        <dbReference type="Proteomes" id="UP000076078"/>
    </source>
</evidence>
<dbReference type="FunCoup" id="A0A151Z731">
    <property type="interactions" value="425"/>
</dbReference>
<keyword evidence="2" id="KW-1185">Reference proteome</keyword>
<reference evidence="1 2" key="1">
    <citation type="submission" date="2015-12" db="EMBL/GenBank/DDBJ databases">
        <title>Dictyostelia acquired genes for synthesis and detection of signals that induce cell-type specialization by lateral gene transfer from prokaryotes.</title>
        <authorList>
            <person name="Gloeckner G."/>
            <person name="Schaap P."/>
        </authorList>
    </citation>
    <scope>NUCLEOTIDE SEQUENCE [LARGE SCALE GENOMIC DNA]</scope>
    <source>
        <strain evidence="1 2">TK</strain>
    </source>
</reference>
<dbReference type="InParanoid" id="A0A151Z731"/>
<gene>
    <name evidence="1" type="ORF">DLAC_09738</name>
</gene>
<dbReference type="InterPro" id="IPR032675">
    <property type="entry name" value="LRR_dom_sf"/>
</dbReference>
<sequence length="531" mass="62449">MDNMEIDNNNNNSNNSKNCSQYKYNRFFCFSLFKKILGYLWKDKYVSRRWKVSLSLVCWPFHCYISDFVSNQLDLEMEMCGDKDIMIQNHWNTKYSLYKQPPRYFNFSLDVYNILFKPCKQRLLQQCTSTMNDCNNSIHLSNQCTKTIIQKNIGFFSRLEKLQIEFPDSNNQCVSDFHHILTVCHPLRELIILFYGICEFPIFESMSRHIETLNRLSLLYLEIDDCKLCGFKQLLESGNSKIEYLHMESTSLNLYSTVLDAIYCGRLRNLKTLVLIYDDAGFFIRIPPESLFKGLLELPNLTDFCISASALIEHGFDIQWMIYYLKREQSLKRLTIDFISNCLEYIIVQPLIECVLQEKHYLEKLSLTTPILTNVTAKSLQSLKLDLDNKRQYTDLEIKVLADMLLKDRSNLKKLSLNSFGTTTNRLVAQLLSSNKSITKLKTNIYKCHFNVILEALKRNTILQTLCLTSDSCGEINQDLIQQVLYHLEYHPSIEKLVFESKCKFNFTNLSRQFNYYHNPDLSRYSCFKIK</sequence>
<comment type="caution">
    <text evidence="1">The sequence shown here is derived from an EMBL/GenBank/DDBJ whole genome shotgun (WGS) entry which is preliminary data.</text>
</comment>
<dbReference type="Proteomes" id="UP000076078">
    <property type="component" value="Unassembled WGS sequence"/>
</dbReference>
<dbReference type="SUPFAM" id="SSF52047">
    <property type="entry name" value="RNI-like"/>
    <property type="match status" value="1"/>
</dbReference>
<dbReference type="EMBL" id="LODT01000039">
    <property type="protein sequence ID" value="KYQ89769.1"/>
    <property type="molecule type" value="Genomic_DNA"/>
</dbReference>
<proteinExistence type="predicted"/>
<dbReference type="AlphaFoldDB" id="A0A151Z731"/>
<accession>A0A151Z731</accession>
<dbReference type="OrthoDB" id="19150at2759"/>
<dbReference type="OMA" id="RFHYFIS"/>
<dbReference type="Gene3D" id="3.80.10.10">
    <property type="entry name" value="Ribonuclease Inhibitor"/>
    <property type="match status" value="1"/>
</dbReference>
<organism evidence="1 2">
    <name type="scientific">Tieghemostelium lacteum</name>
    <name type="common">Slime mold</name>
    <name type="synonym">Dictyostelium lacteum</name>
    <dbReference type="NCBI Taxonomy" id="361077"/>
    <lineage>
        <taxon>Eukaryota</taxon>
        <taxon>Amoebozoa</taxon>
        <taxon>Evosea</taxon>
        <taxon>Eumycetozoa</taxon>
        <taxon>Dictyostelia</taxon>
        <taxon>Dictyosteliales</taxon>
        <taxon>Raperosteliaceae</taxon>
        <taxon>Tieghemostelium</taxon>
    </lineage>
</organism>
<evidence type="ECO:0000313" key="1">
    <source>
        <dbReference type="EMBL" id="KYQ89769.1"/>
    </source>
</evidence>
<protein>
    <submittedName>
        <fullName evidence="1">Uncharacterized protein</fullName>
    </submittedName>
</protein>